<sequence>MEAETTIHGFLGPAMDKPQSNNAPSPPPSPHAAESPVAPSGTADAANCFDCSICLDSAADPVVTLCGHLYCWPCIYQWMLHQLETASSPPALWCPVCKSPLSDASLVPLYGHGVSCKAVPLQSLNIPSRPSVQPRSPVQRPPQIHRYGVGTNDGLRLRYGYTSAPVFYSTAGGTIGGIAAAVLPLVFGNDHTDRVDYDAPHGVAVRGVGRRMRARRWEREVERSLHQLWLFIFLCGILCLLLF</sequence>
<comment type="subcellular location">
    <subcellularLocation>
        <location evidence="2">Endomembrane system</location>
    </subcellularLocation>
    <subcellularLocation>
        <location evidence="11">Endoplasmic reticulum membrane</location>
        <topology evidence="11">Single-pass type IV membrane protein</topology>
    </subcellularLocation>
</comment>
<dbReference type="GO" id="GO:0005789">
    <property type="term" value="C:endoplasmic reticulum membrane"/>
    <property type="evidence" value="ECO:0007669"/>
    <property type="project" value="UniProtKB-SubCell"/>
</dbReference>
<evidence type="ECO:0000256" key="10">
    <source>
        <dbReference type="PROSITE-ProRule" id="PRU00175"/>
    </source>
</evidence>
<keyword evidence="8 11" id="KW-0862">Zinc</keyword>
<dbReference type="GeneID" id="109728922"/>
<evidence type="ECO:0000256" key="12">
    <source>
        <dbReference type="SAM" id="MobiDB-lite"/>
    </source>
</evidence>
<dbReference type="PANTHER" id="PTHR12313">
    <property type="entry name" value="E3 UBIQUITIN-PROTEIN LIGASE RNF5-RELATED"/>
    <property type="match status" value="1"/>
</dbReference>
<dbReference type="OrthoDB" id="6270329at2759"/>
<dbReference type="RefSeq" id="XP_020115058.1">
    <property type="nucleotide sequence ID" value="XM_020259469.1"/>
</dbReference>
<reference evidence="15" key="2">
    <citation type="submission" date="2025-08" db="UniProtKB">
        <authorList>
            <consortium name="RefSeq"/>
        </authorList>
    </citation>
    <scope>IDENTIFICATION</scope>
    <source>
        <tissue evidence="15">Leaf</tissue>
    </source>
</reference>
<dbReference type="SMART" id="SM00184">
    <property type="entry name" value="RING"/>
    <property type="match status" value="1"/>
</dbReference>
<evidence type="ECO:0000256" key="8">
    <source>
        <dbReference type="ARBA" id="ARBA00022833"/>
    </source>
</evidence>
<feature type="domain" description="RING-type" evidence="13">
    <location>
        <begin position="51"/>
        <end position="98"/>
    </location>
</feature>
<organism evidence="14 15">
    <name type="scientific">Ananas comosus</name>
    <name type="common">Pineapple</name>
    <name type="synonym">Ananas ananas</name>
    <dbReference type="NCBI Taxonomy" id="4615"/>
    <lineage>
        <taxon>Eukaryota</taxon>
        <taxon>Viridiplantae</taxon>
        <taxon>Streptophyta</taxon>
        <taxon>Embryophyta</taxon>
        <taxon>Tracheophyta</taxon>
        <taxon>Spermatophyta</taxon>
        <taxon>Magnoliopsida</taxon>
        <taxon>Liliopsida</taxon>
        <taxon>Poales</taxon>
        <taxon>Bromeliaceae</taxon>
        <taxon>Bromelioideae</taxon>
        <taxon>Ananas</taxon>
    </lineage>
</organism>
<gene>
    <name evidence="15" type="primary">LOC109728922</name>
</gene>
<dbReference type="InterPro" id="IPR045103">
    <property type="entry name" value="RNF5/RNF185-like"/>
</dbReference>
<keyword evidence="11" id="KW-0812">Transmembrane</keyword>
<evidence type="ECO:0000313" key="14">
    <source>
        <dbReference type="Proteomes" id="UP000515123"/>
    </source>
</evidence>
<dbReference type="GO" id="GO:0008270">
    <property type="term" value="F:zinc ion binding"/>
    <property type="evidence" value="ECO:0007669"/>
    <property type="project" value="UniProtKB-KW"/>
</dbReference>
<name>A0A6P5HRN9_ANACO</name>
<dbReference type="Proteomes" id="UP000515123">
    <property type="component" value="Linkage group 25"/>
</dbReference>
<dbReference type="Gramene" id="Aco010289.1.mrna1">
    <property type="protein sequence ID" value="Aco010289.1.mrna1.cds1"/>
    <property type="gene ID" value="Aco010289.1.path1"/>
</dbReference>
<evidence type="ECO:0000256" key="7">
    <source>
        <dbReference type="ARBA" id="ARBA00022786"/>
    </source>
</evidence>
<keyword evidence="14" id="KW-1185">Reference proteome</keyword>
<evidence type="ECO:0000256" key="9">
    <source>
        <dbReference type="ARBA" id="ARBA00023136"/>
    </source>
</evidence>
<dbReference type="InterPro" id="IPR013083">
    <property type="entry name" value="Znf_RING/FYVE/PHD"/>
</dbReference>
<dbReference type="AlphaFoldDB" id="A0A6P5HRN9"/>
<dbReference type="GO" id="GO:0006511">
    <property type="term" value="P:ubiquitin-dependent protein catabolic process"/>
    <property type="evidence" value="ECO:0007669"/>
    <property type="project" value="UniProtKB-UniRule"/>
</dbReference>
<evidence type="ECO:0000256" key="4">
    <source>
        <dbReference type="ARBA" id="ARBA00022679"/>
    </source>
</evidence>
<dbReference type="InterPro" id="IPR017907">
    <property type="entry name" value="Znf_RING_CS"/>
</dbReference>
<dbReference type="InterPro" id="IPR001841">
    <property type="entry name" value="Znf_RING"/>
</dbReference>
<dbReference type="InterPro" id="IPR018957">
    <property type="entry name" value="Znf_C3HC4_RING-type"/>
</dbReference>
<dbReference type="UniPathway" id="UPA00143"/>
<keyword evidence="4 11" id="KW-0808">Transferase</keyword>
<dbReference type="Pfam" id="PF00097">
    <property type="entry name" value="zf-C3HC4"/>
    <property type="match status" value="1"/>
</dbReference>
<evidence type="ECO:0000256" key="11">
    <source>
        <dbReference type="RuleBase" id="RU369090"/>
    </source>
</evidence>
<dbReference type="EC" id="2.3.2.27" evidence="11"/>
<feature type="region of interest" description="Disordered" evidence="12">
    <location>
        <begin position="1"/>
        <end position="38"/>
    </location>
</feature>
<keyword evidence="7 11" id="KW-0833">Ubl conjugation pathway</keyword>
<comment type="catalytic activity">
    <reaction evidence="1 11">
        <text>S-ubiquitinyl-[E2 ubiquitin-conjugating enzyme]-L-cysteine + [acceptor protein]-L-lysine = [E2 ubiquitin-conjugating enzyme]-L-cysteine + N(6)-ubiquitinyl-[acceptor protein]-L-lysine.</text>
        <dbReference type="EC" id="2.3.2.27"/>
    </reaction>
</comment>
<evidence type="ECO:0000256" key="3">
    <source>
        <dbReference type="ARBA" id="ARBA00004906"/>
    </source>
</evidence>
<evidence type="ECO:0000256" key="2">
    <source>
        <dbReference type="ARBA" id="ARBA00004308"/>
    </source>
</evidence>
<evidence type="ECO:0000313" key="15">
    <source>
        <dbReference type="RefSeq" id="XP_020115058.1"/>
    </source>
</evidence>
<keyword evidence="9 11" id="KW-0472">Membrane</keyword>
<reference evidence="14" key="1">
    <citation type="journal article" date="2015" name="Nat. Genet.">
        <title>The pineapple genome and the evolution of CAM photosynthesis.</title>
        <authorList>
            <person name="Ming R."/>
            <person name="VanBuren R."/>
            <person name="Wai C.M."/>
            <person name="Tang H."/>
            <person name="Schatz M.C."/>
            <person name="Bowers J.E."/>
            <person name="Lyons E."/>
            <person name="Wang M.L."/>
            <person name="Chen J."/>
            <person name="Biggers E."/>
            <person name="Zhang J."/>
            <person name="Huang L."/>
            <person name="Zhang L."/>
            <person name="Miao W."/>
            <person name="Zhang J."/>
            <person name="Ye Z."/>
            <person name="Miao C."/>
            <person name="Lin Z."/>
            <person name="Wang H."/>
            <person name="Zhou H."/>
            <person name="Yim W.C."/>
            <person name="Priest H.D."/>
            <person name="Zheng C."/>
            <person name="Woodhouse M."/>
            <person name="Edger P.P."/>
            <person name="Guyot R."/>
            <person name="Guo H.B."/>
            <person name="Guo H."/>
            <person name="Zheng G."/>
            <person name="Singh R."/>
            <person name="Sharma A."/>
            <person name="Min X."/>
            <person name="Zheng Y."/>
            <person name="Lee H."/>
            <person name="Gurtowski J."/>
            <person name="Sedlazeck F.J."/>
            <person name="Harkess A."/>
            <person name="McKain M.R."/>
            <person name="Liao Z."/>
            <person name="Fang J."/>
            <person name="Liu J."/>
            <person name="Zhang X."/>
            <person name="Zhang Q."/>
            <person name="Hu W."/>
            <person name="Qin Y."/>
            <person name="Wang K."/>
            <person name="Chen L.Y."/>
            <person name="Shirley N."/>
            <person name="Lin Y.R."/>
            <person name="Liu L.Y."/>
            <person name="Hernandez A.G."/>
            <person name="Wright C.L."/>
            <person name="Bulone V."/>
            <person name="Tuskan G.A."/>
            <person name="Heath K."/>
            <person name="Zee F."/>
            <person name="Moore P.H."/>
            <person name="Sunkar R."/>
            <person name="Leebens-Mack J.H."/>
            <person name="Mockler T."/>
            <person name="Bennetzen J.L."/>
            <person name="Freeling M."/>
            <person name="Sankoff D."/>
            <person name="Paterson A.H."/>
            <person name="Zhu X."/>
            <person name="Yang X."/>
            <person name="Smith J.A."/>
            <person name="Cushman J.C."/>
            <person name="Paull R.E."/>
            <person name="Yu Q."/>
        </authorList>
    </citation>
    <scope>NUCLEOTIDE SEQUENCE [LARGE SCALE GENOMIC DNA]</scope>
    <source>
        <strain evidence="14">cv. F153</strain>
    </source>
</reference>
<dbReference type="PROSITE" id="PS00518">
    <property type="entry name" value="ZF_RING_1"/>
    <property type="match status" value="1"/>
</dbReference>
<dbReference type="PROSITE" id="PS50089">
    <property type="entry name" value="ZF_RING_2"/>
    <property type="match status" value="1"/>
</dbReference>
<feature type="transmembrane region" description="Helical" evidence="11">
    <location>
        <begin position="166"/>
        <end position="187"/>
    </location>
</feature>
<keyword evidence="11" id="KW-1133">Transmembrane helix</keyword>
<dbReference type="SUPFAM" id="SSF57850">
    <property type="entry name" value="RING/U-box"/>
    <property type="match status" value="1"/>
</dbReference>
<feature type="transmembrane region" description="Helical" evidence="11">
    <location>
        <begin position="225"/>
        <end position="242"/>
    </location>
</feature>
<evidence type="ECO:0000259" key="13">
    <source>
        <dbReference type="PROSITE" id="PS50089"/>
    </source>
</evidence>
<comment type="pathway">
    <text evidence="3 11">Protein modification; protein ubiquitination.</text>
</comment>
<protein>
    <recommendedName>
        <fullName evidence="11">E3 ubiquitin-protein ligase RMA</fullName>
        <ecNumber evidence="11">2.3.2.27</ecNumber>
    </recommendedName>
    <alternativeName>
        <fullName evidence="11">Protein RING membrane-anchor</fullName>
    </alternativeName>
    <alternativeName>
        <fullName evidence="11">RING-type E3 ubiquitin transferase RMA</fullName>
    </alternativeName>
</protein>
<comment type="domain">
    <text evidence="11">The RING-type zinc finger domain is responsible for E3 ligase activity.</text>
</comment>
<accession>A0A6P5HRN9</accession>
<keyword evidence="11" id="KW-0256">Endoplasmic reticulum</keyword>
<comment type="function">
    <text evidence="11">E3 ubiquitin-protein ligase.</text>
</comment>
<comment type="caution">
    <text evidence="11">Lacks conserved residue(s) required for the propagation of feature annotation.</text>
</comment>
<evidence type="ECO:0000256" key="1">
    <source>
        <dbReference type="ARBA" id="ARBA00000900"/>
    </source>
</evidence>
<proteinExistence type="predicted"/>
<keyword evidence="6 10" id="KW-0863">Zinc-finger</keyword>
<evidence type="ECO:0000256" key="6">
    <source>
        <dbReference type="ARBA" id="ARBA00022771"/>
    </source>
</evidence>
<dbReference type="GO" id="GO:0016567">
    <property type="term" value="P:protein ubiquitination"/>
    <property type="evidence" value="ECO:0007669"/>
    <property type="project" value="UniProtKB-UniPathway"/>
</dbReference>
<evidence type="ECO:0000256" key="5">
    <source>
        <dbReference type="ARBA" id="ARBA00022723"/>
    </source>
</evidence>
<dbReference type="Gene3D" id="3.30.40.10">
    <property type="entry name" value="Zinc/RING finger domain, C3HC4 (zinc finger)"/>
    <property type="match status" value="1"/>
</dbReference>
<dbReference type="GO" id="GO:0061630">
    <property type="term" value="F:ubiquitin protein ligase activity"/>
    <property type="evidence" value="ECO:0007669"/>
    <property type="project" value="UniProtKB-UniRule"/>
</dbReference>
<keyword evidence="5 11" id="KW-0479">Metal-binding</keyword>